<reference evidence="2" key="1">
    <citation type="submission" date="2023-06" db="EMBL/GenBank/DDBJ databases">
        <title>lsaBGC provides a comprehensive framework for evolutionary analysis of biosynthetic gene clusters within focal taxa.</title>
        <authorList>
            <person name="Salamzade R."/>
            <person name="Sandstrom S."/>
            <person name="Kalan L.R."/>
        </authorList>
    </citation>
    <scope>NUCLEOTIDE SEQUENCE</scope>
    <source>
        <strain evidence="2">P3-SID899</strain>
    </source>
</reference>
<dbReference type="Pfam" id="PF00583">
    <property type="entry name" value="Acetyltransf_1"/>
    <property type="match status" value="1"/>
</dbReference>
<comment type="caution">
    <text evidence="2">The sequence shown here is derived from an EMBL/GenBank/DDBJ whole genome shotgun (WGS) entry which is preliminary data.</text>
</comment>
<dbReference type="PANTHER" id="PTHR39173">
    <property type="entry name" value="ACETYLTRANSFERASE"/>
    <property type="match status" value="1"/>
</dbReference>
<dbReference type="Proteomes" id="UP001205867">
    <property type="component" value="Unassembled WGS sequence"/>
</dbReference>
<gene>
    <name evidence="2" type="ORF">M3A82_005505</name>
</gene>
<dbReference type="Gene3D" id="3.40.630.30">
    <property type="match status" value="1"/>
</dbReference>
<organism evidence="2 3">
    <name type="scientific">Micrococcus luteus</name>
    <name type="common">Micrococcus lysodeikticus</name>
    <dbReference type="NCBI Taxonomy" id="1270"/>
    <lineage>
        <taxon>Bacteria</taxon>
        <taxon>Bacillati</taxon>
        <taxon>Actinomycetota</taxon>
        <taxon>Actinomycetes</taxon>
        <taxon>Micrococcales</taxon>
        <taxon>Micrococcaceae</taxon>
        <taxon>Micrococcus</taxon>
    </lineage>
</organism>
<dbReference type="RefSeq" id="WP_002856783.1">
    <property type="nucleotide sequence ID" value="NZ_CP176570.1"/>
</dbReference>
<keyword evidence="2" id="KW-0012">Acyltransferase</keyword>
<dbReference type="InterPro" id="IPR016181">
    <property type="entry name" value="Acyl_CoA_acyltransferase"/>
</dbReference>
<proteinExistence type="predicted"/>
<dbReference type="AlphaFoldDB" id="A0AAP3AGL5"/>
<evidence type="ECO:0000313" key="3">
    <source>
        <dbReference type="Proteomes" id="UP001205867"/>
    </source>
</evidence>
<feature type="domain" description="N-acetyltransferase" evidence="1">
    <location>
        <begin position="14"/>
        <end position="179"/>
    </location>
</feature>
<dbReference type="PANTHER" id="PTHR39173:SF1">
    <property type="entry name" value="ACETYLTRANSFERASE"/>
    <property type="match status" value="1"/>
</dbReference>
<dbReference type="InterPro" id="IPR000182">
    <property type="entry name" value="GNAT_dom"/>
</dbReference>
<sequence length="187" mass="20091">MLPDPSPTVTVDGLLLRPLRAADEIAAREADAELHREGFDFLLGGATRSFPAIRRAFAAEARGDVEPGRVPASFYVGVDENGELVGRVSVRWELNEALRHVNGHVGYAVRPAFRRRGHAVRLLRGALTLLAARGVSTALLTCDETNTASVATIRACGGVLRDRVEADLDGAPFPEPKLRFDVPTTAA</sequence>
<evidence type="ECO:0000259" key="1">
    <source>
        <dbReference type="PROSITE" id="PS51186"/>
    </source>
</evidence>
<keyword evidence="2" id="KW-0808">Transferase</keyword>
<evidence type="ECO:0000313" key="2">
    <source>
        <dbReference type="EMBL" id="MCV7628799.1"/>
    </source>
</evidence>
<dbReference type="GO" id="GO:0016747">
    <property type="term" value="F:acyltransferase activity, transferring groups other than amino-acyl groups"/>
    <property type="evidence" value="ECO:0007669"/>
    <property type="project" value="InterPro"/>
</dbReference>
<dbReference type="EC" id="2.3.1.-" evidence="2"/>
<accession>A0AAP3AGL5</accession>
<name>A0AAP3AGL5_MICLU</name>
<dbReference type="EMBL" id="JALXKZ020000008">
    <property type="protein sequence ID" value="MCV7628799.1"/>
    <property type="molecule type" value="Genomic_DNA"/>
</dbReference>
<dbReference type="CDD" id="cd04301">
    <property type="entry name" value="NAT_SF"/>
    <property type="match status" value="1"/>
</dbReference>
<dbReference type="SUPFAM" id="SSF55729">
    <property type="entry name" value="Acyl-CoA N-acyltransferases (Nat)"/>
    <property type="match status" value="1"/>
</dbReference>
<dbReference type="PROSITE" id="PS51186">
    <property type="entry name" value="GNAT"/>
    <property type="match status" value="1"/>
</dbReference>
<protein>
    <submittedName>
        <fullName evidence="2">GNAT family N-acetyltransferase</fullName>
        <ecNumber evidence="2">2.3.1.-</ecNumber>
    </submittedName>
</protein>